<dbReference type="SUPFAM" id="SSF46785">
    <property type="entry name" value="Winged helix' DNA-binding domain"/>
    <property type="match status" value="1"/>
</dbReference>
<dbReference type="Pfam" id="PF07729">
    <property type="entry name" value="FCD"/>
    <property type="match status" value="1"/>
</dbReference>
<dbReference type="CDD" id="cd07377">
    <property type="entry name" value="WHTH_GntR"/>
    <property type="match status" value="1"/>
</dbReference>
<dbReference type="Gene3D" id="1.20.120.530">
    <property type="entry name" value="GntR ligand-binding domain-like"/>
    <property type="match status" value="1"/>
</dbReference>
<evidence type="ECO:0000256" key="1">
    <source>
        <dbReference type="ARBA" id="ARBA00023015"/>
    </source>
</evidence>
<dbReference type="GO" id="GO:0003700">
    <property type="term" value="F:DNA-binding transcription factor activity"/>
    <property type="evidence" value="ECO:0007669"/>
    <property type="project" value="InterPro"/>
</dbReference>
<dbReference type="InterPro" id="IPR008920">
    <property type="entry name" value="TF_FadR/GntR_C"/>
</dbReference>
<keyword evidence="2" id="KW-0238">DNA-binding</keyword>
<organism evidence="4 5">
    <name type="scientific">Rhizobium leguminosarum</name>
    <dbReference type="NCBI Taxonomy" id="384"/>
    <lineage>
        <taxon>Bacteria</taxon>
        <taxon>Pseudomonadati</taxon>
        <taxon>Pseudomonadota</taxon>
        <taxon>Alphaproteobacteria</taxon>
        <taxon>Hyphomicrobiales</taxon>
        <taxon>Rhizobiaceae</taxon>
        <taxon>Rhizobium/Agrobacterium group</taxon>
        <taxon>Rhizobium</taxon>
    </lineage>
</organism>
<dbReference type="SMART" id="SM00345">
    <property type="entry name" value="HTH_GNTR"/>
    <property type="match status" value="1"/>
</dbReference>
<dbReference type="PANTHER" id="PTHR43537">
    <property type="entry name" value="TRANSCRIPTIONAL REGULATOR, GNTR FAMILY"/>
    <property type="match status" value="1"/>
</dbReference>
<dbReference type="Proteomes" id="UP000471409">
    <property type="component" value="Unassembled WGS sequence"/>
</dbReference>
<proteinExistence type="predicted"/>
<sequence>MPIDPQEKSRTWNSQPTKRLTLHEDLVARLTEMIQEGELPPGSRMPEIQLCEHFGVSRTPLREALKVLAADGWLVWKANHGARVSEVDVGEVAEVFELLGGIERLIGQLMIERMVPSEHLEMQAMHLELARRHAAEDRVGYFKINQEIHRRMSALTRNRSLQDTYEALSKKVYRARTMANYGHERWDQSLVEHTDFMDALRRHDQAELMERLDAHNKATCEAVISALSDLRAAQAGQKRLRPSAKF</sequence>
<dbReference type="InterPro" id="IPR036388">
    <property type="entry name" value="WH-like_DNA-bd_sf"/>
</dbReference>
<evidence type="ECO:0000313" key="5">
    <source>
        <dbReference type="Proteomes" id="UP000471409"/>
    </source>
</evidence>
<dbReference type="Pfam" id="PF00392">
    <property type="entry name" value="GntR"/>
    <property type="match status" value="1"/>
</dbReference>
<evidence type="ECO:0000256" key="3">
    <source>
        <dbReference type="ARBA" id="ARBA00023163"/>
    </source>
</evidence>
<dbReference type="PANTHER" id="PTHR43537:SF50">
    <property type="entry name" value="TRANSCRIPTIONAL REGULATORY PROTEIN"/>
    <property type="match status" value="1"/>
</dbReference>
<dbReference type="InterPro" id="IPR011711">
    <property type="entry name" value="GntR_C"/>
</dbReference>
<dbReference type="GO" id="GO:0003677">
    <property type="term" value="F:DNA binding"/>
    <property type="evidence" value="ECO:0007669"/>
    <property type="project" value="UniProtKB-KW"/>
</dbReference>
<comment type="caution">
    <text evidence="4">The sequence shown here is derived from an EMBL/GenBank/DDBJ whole genome shotgun (WGS) entry which is preliminary data.</text>
</comment>
<evidence type="ECO:0000256" key="2">
    <source>
        <dbReference type="ARBA" id="ARBA00023125"/>
    </source>
</evidence>
<gene>
    <name evidence="4" type="ORF">GUK36_03495</name>
</gene>
<keyword evidence="3" id="KW-0804">Transcription</keyword>
<dbReference type="InterPro" id="IPR000524">
    <property type="entry name" value="Tscrpt_reg_HTH_GntR"/>
</dbReference>
<dbReference type="PRINTS" id="PR00035">
    <property type="entry name" value="HTHGNTR"/>
</dbReference>
<dbReference type="SUPFAM" id="SSF48008">
    <property type="entry name" value="GntR ligand-binding domain-like"/>
    <property type="match status" value="1"/>
</dbReference>
<dbReference type="AlphaFoldDB" id="A0A6P0D5T9"/>
<dbReference type="PROSITE" id="PS50949">
    <property type="entry name" value="HTH_GNTR"/>
    <property type="match status" value="1"/>
</dbReference>
<protein>
    <submittedName>
        <fullName evidence="4">GntR family transcriptional regulator</fullName>
    </submittedName>
</protein>
<evidence type="ECO:0000313" key="4">
    <source>
        <dbReference type="EMBL" id="NEK48488.1"/>
    </source>
</evidence>
<keyword evidence="1" id="KW-0805">Transcription regulation</keyword>
<dbReference type="RefSeq" id="WP_011654126.1">
    <property type="nucleotide sequence ID" value="NZ_JAAXBM010000023.1"/>
</dbReference>
<reference evidence="4 5" key="1">
    <citation type="submission" date="2020-01" db="EMBL/GenBank/DDBJ databases">
        <title>Rhizobium genotypes associated with high levels of biological nitrogen fixation by grain legumes in a temperate-maritime cropping system.</title>
        <authorList>
            <person name="Maluk M."/>
            <person name="Francesc Ferrando Molina F."/>
            <person name="Lopez Del Egido L."/>
            <person name="Lafos M."/>
            <person name="Langarica-Fuentes A."/>
            <person name="Gebre Yohannes G."/>
            <person name="Young M.W."/>
            <person name="Martin P."/>
            <person name="Gantlett R."/>
            <person name="Kenicer G."/>
            <person name="Hawes C."/>
            <person name="Begg G.S."/>
            <person name="Quilliam R.S."/>
            <person name="Squire G.R."/>
            <person name="Poole P.S."/>
            <person name="Young P.W."/>
            <person name="Iannetta P.M."/>
            <person name="James E.K."/>
        </authorList>
    </citation>
    <scope>NUCLEOTIDE SEQUENCE [LARGE SCALE GENOMIC DNA]</scope>
    <source>
        <strain evidence="4 5">JHI944</strain>
    </source>
</reference>
<name>A0A6P0D5T9_RHILE</name>
<dbReference type="EMBL" id="WXXP01000001">
    <property type="protein sequence ID" value="NEK48488.1"/>
    <property type="molecule type" value="Genomic_DNA"/>
</dbReference>
<dbReference type="Gene3D" id="1.10.10.10">
    <property type="entry name" value="Winged helix-like DNA-binding domain superfamily/Winged helix DNA-binding domain"/>
    <property type="match status" value="1"/>
</dbReference>
<dbReference type="InterPro" id="IPR036390">
    <property type="entry name" value="WH_DNA-bd_sf"/>
</dbReference>
<accession>A0A6P0D5T9</accession>
<dbReference type="SMART" id="SM00895">
    <property type="entry name" value="FCD"/>
    <property type="match status" value="1"/>
</dbReference>